<evidence type="ECO:0000313" key="3">
    <source>
        <dbReference type="Proteomes" id="UP000813824"/>
    </source>
</evidence>
<proteinExistence type="predicted"/>
<dbReference type="Proteomes" id="UP000813824">
    <property type="component" value="Unassembled WGS sequence"/>
</dbReference>
<feature type="compositionally biased region" description="Polar residues" evidence="1">
    <location>
        <begin position="293"/>
        <end position="303"/>
    </location>
</feature>
<dbReference type="EMBL" id="JAEVFJ010000001">
    <property type="protein sequence ID" value="KAH8107732.1"/>
    <property type="molecule type" value="Genomic_DNA"/>
</dbReference>
<keyword evidence="3" id="KW-1185">Reference proteome</keyword>
<reference evidence="2" key="1">
    <citation type="journal article" date="2021" name="New Phytol.">
        <title>Evolutionary innovations through gain and loss of genes in the ectomycorrhizal Boletales.</title>
        <authorList>
            <person name="Wu G."/>
            <person name="Miyauchi S."/>
            <person name="Morin E."/>
            <person name="Kuo A."/>
            <person name="Drula E."/>
            <person name="Varga T."/>
            <person name="Kohler A."/>
            <person name="Feng B."/>
            <person name="Cao Y."/>
            <person name="Lipzen A."/>
            <person name="Daum C."/>
            <person name="Hundley H."/>
            <person name="Pangilinan J."/>
            <person name="Johnson J."/>
            <person name="Barry K."/>
            <person name="LaButti K."/>
            <person name="Ng V."/>
            <person name="Ahrendt S."/>
            <person name="Min B."/>
            <person name="Choi I.G."/>
            <person name="Park H."/>
            <person name="Plett J.M."/>
            <person name="Magnuson J."/>
            <person name="Spatafora J.W."/>
            <person name="Nagy L.G."/>
            <person name="Henrissat B."/>
            <person name="Grigoriev I.V."/>
            <person name="Yang Z.L."/>
            <person name="Xu J."/>
            <person name="Martin F.M."/>
        </authorList>
    </citation>
    <scope>NUCLEOTIDE SEQUENCE</scope>
    <source>
        <strain evidence="2">KKN 215</strain>
    </source>
</reference>
<gene>
    <name evidence="2" type="ORF">BXZ70DRAFT_1013835</name>
</gene>
<comment type="caution">
    <text evidence="2">The sequence shown here is derived from an EMBL/GenBank/DDBJ whole genome shotgun (WGS) entry which is preliminary data.</text>
</comment>
<dbReference type="AlphaFoldDB" id="A0A8K0XUJ1"/>
<sequence>VLSQRLVSPSHSVLTLLALPTASRFYPLVWRIIMDTATALLGASTALGIAANTVTTVTIFKAFTELIFKGRKVGFLSKDAPAELIVQAERHTSTGFQHMFEVRFDIDPEERRNFYKRYKYLLKQEDKLRESARKIASTSLLNIRERREYYVRCARHLKDATAFAEQAYTTSNRARYEKTLREEGLSPYVGPKWDWGPTSCSTLSLPIHNDDFTVVADPTSSAASLCETLAEEVGISLDEVEQRPDSDAESLSSILDNRRHWEIALLERILDIQDDTQPEGADSHPDSDSDSDCTVSGCQTPSN</sequence>
<feature type="non-terminal residue" evidence="2">
    <location>
        <position position="303"/>
    </location>
</feature>
<organism evidence="2 3">
    <name type="scientific">Cristinia sonorae</name>
    <dbReference type="NCBI Taxonomy" id="1940300"/>
    <lineage>
        <taxon>Eukaryota</taxon>
        <taxon>Fungi</taxon>
        <taxon>Dikarya</taxon>
        <taxon>Basidiomycota</taxon>
        <taxon>Agaricomycotina</taxon>
        <taxon>Agaricomycetes</taxon>
        <taxon>Agaricomycetidae</taxon>
        <taxon>Agaricales</taxon>
        <taxon>Pleurotineae</taxon>
        <taxon>Stephanosporaceae</taxon>
        <taxon>Cristinia</taxon>
    </lineage>
</organism>
<accession>A0A8K0XUJ1</accession>
<evidence type="ECO:0000256" key="1">
    <source>
        <dbReference type="SAM" id="MobiDB-lite"/>
    </source>
</evidence>
<feature type="region of interest" description="Disordered" evidence="1">
    <location>
        <begin position="272"/>
        <end position="303"/>
    </location>
</feature>
<evidence type="ECO:0000313" key="2">
    <source>
        <dbReference type="EMBL" id="KAH8107732.1"/>
    </source>
</evidence>
<protein>
    <submittedName>
        <fullName evidence="2">Uncharacterized protein</fullName>
    </submittedName>
</protein>
<name>A0A8K0XUJ1_9AGAR</name>